<evidence type="ECO:0000256" key="8">
    <source>
        <dbReference type="RuleBase" id="RU362125"/>
    </source>
</evidence>
<dbReference type="InterPro" id="IPR037069">
    <property type="entry name" value="AcylCoA_DH/ox_N_sf"/>
</dbReference>
<name>A0A4U3KYH3_9BACT</name>
<sequence length="384" mass="42113">MNLQLTEEQLMIKQAAHYFAVNECLPGVIARDEQQRFPYEQIKMLAQLGFMGMMIKPEYGGAGLNTVSYVLAMEEICKIDASTGVVMSVNNSLVCSGLQEFGTEAQKEQYLAPLAQGIKDDKLYIGAFLLSEPEAGSDATHQKTTAEDKGDFYLLNGTKNWITNGSTASVYLVMAQTDSSKGAHGISAFIVEKHWKGITVAAKENKMGIRASDTCSILFNDVAVPKQNRIGAEGFGFTFAMKVLAGGRIGIASQAMGIAAGAYELSLKYANTRKAFGGELSKHQAIQFKLADMATRVEAARMLCLKAAWEKDSNLDYSLSSSMAKVYASETAMWVTTEAVQIHGGYGYVKEYHVERMMRDAKITQIYEGTSEVQRIVISRKILR</sequence>
<dbReference type="PIRSF" id="PIRSF016578">
    <property type="entry name" value="HsaA"/>
    <property type="match status" value="1"/>
</dbReference>
<dbReference type="PROSITE" id="PS00073">
    <property type="entry name" value="ACYL_COA_DH_2"/>
    <property type="match status" value="1"/>
</dbReference>
<dbReference type="PANTHER" id="PTHR43884:SF12">
    <property type="entry name" value="ISOVALERYL-COA DEHYDROGENASE, MITOCHONDRIAL-RELATED"/>
    <property type="match status" value="1"/>
</dbReference>
<evidence type="ECO:0000256" key="6">
    <source>
        <dbReference type="ARBA" id="ARBA00066362"/>
    </source>
</evidence>
<evidence type="ECO:0000259" key="9">
    <source>
        <dbReference type="Pfam" id="PF00441"/>
    </source>
</evidence>
<dbReference type="EMBL" id="SZQL01000010">
    <property type="protein sequence ID" value="TKK67781.1"/>
    <property type="molecule type" value="Genomic_DNA"/>
</dbReference>
<accession>A0A4U3KYH3</accession>
<feature type="domain" description="Acyl-CoA dehydrogenase/oxidase N-terminal" evidence="11">
    <location>
        <begin position="6"/>
        <end position="117"/>
    </location>
</feature>
<evidence type="ECO:0000256" key="5">
    <source>
        <dbReference type="ARBA" id="ARBA00023002"/>
    </source>
</evidence>
<keyword evidence="4 8" id="KW-0274">FAD</keyword>
<dbReference type="GO" id="GO:0003995">
    <property type="term" value="F:acyl-CoA dehydrogenase activity"/>
    <property type="evidence" value="ECO:0007669"/>
    <property type="project" value="InterPro"/>
</dbReference>
<dbReference type="FunFam" id="1.10.540.10:FF:000002">
    <property type="entry name" value="Acyl-CoA dehydrogenase FadE19"/>
    <property type="match status" value="1"/>
</dbReference>
<dbReference type="InterPro" id="IPR036250">
    <property type="entry name" value="AcylCo_DH-like_C"/>
</dbReference>
<evidence type="ECO:0000256" key="4">
    <source>
        <dbReference type="ARBA" id="ARBA00022827"/>
    </source>
</evidence>
<dbReference type="Pfam" id="PF02771">
    <property type="entry name" value="Acyl-CoA_dh_N"/>
    <property type="match status" value="1"/>
</dbReference>
<keyword evidence="13" id="KW-1185">Reference proteome</keyword>
<reference evidence="12 13" key="1">
    <citation type="submission" date="2019-05" db="EMBL/GenBank/DDBJ databases">
        <title>Panacibacter sp. strain 17mud1-8 Genome sequencing and assembly.</title>
        <authorList>
            <person name="Chhetri G."/>
        </authorList>
    </citation>
    <scope>NUCLEOTIDE SEQUENCE [LARGE SCALE GENOMIC DNA]</scope>
    <source>
        <strain evidence="12 13">17mud1-8</strain>
    </source>
</reference>
<gene>
    <name evidence="12" type="ORF">FC093_13605</name>
</gene>
<evidence type="ECO:0000313" key="12">
    <source>
        <dbReference type="EMBL" id="TKK67781.1"/>
    </source>
</evidence>
<dbReference type="InterPro" id="IPR013786">
    <property type="entry name" value="AcylCoA_DH/ox_N"/>
</dbReference>
<keyword evidence="3 8" id="KW-0285">Flavoprotein</keyword>
<dbReference type="EC" id="1.3.8.10" evidence="6"/>
<dbReference type="OrthoDB" id="1489150at2"/>
<dbReference type="FunFam" id="2.40.110.10:FF:000001">
    <property type="entry name" value="Acyl-CoA dehydrogenase, mitochondrial"/>
    <property type="match status" value="1"/>
</dbReference>
<dbReference type="RefSeq" id="WP_137262346.1">
    <property type="nucleotide sequence ID" value="NZ_SZQL01000010.1"/>
</dbReference>
<dbReference type="GO" id="GO:0050660">
    <property type="term" value="F:flavin adenine dinucleotide binding"/>
    <property type="evidence" value="ECO:0007669"/>
    <property type="project" value="InterPro"/>
</dbReference>
<dbReference type="AlphaFoldDB" id="A0A4U3KYH3"/>
<keyword evidence="5 8" id="KW-0560">Oxidoreductase</keyword>
<comment type="similarity">
    <text evidence="2 8">Belongs to the acyl-CoA dehydrogenase family.</text>
</comment>
<dbReference type="PANTHER" id="PTHR43884">
    <property type="entry name" value="ACYL-COA DEHYDROGENASE"/>
    <property type="match status" value="1"/>
</dbReference>
<evidence type="ECO:0000256" key="1">
    <source>
        <dbReference type="ARBA" id="ARBA00001974"/>
    </source>
</evidence>
<feature type="domain" description="Acyl-CoA dehydrogenase/oxidase C-terminal" evidence="9">
    <location>
        <begin position="236"/>
        <end position="382"/>
    </location>
</feature>
<evidence type="ECO:0000256" key="2">
    <source>
        <dbReference type="ARBA" id="ARBA00009347"/>
    </source>
</evidence>
<evidence type="ECO:0000259" key="10">
    <source>
        <dbReference type="Pfam" id="PF02770"/>
    </source>
</evidence>
<dbReference type="InterPro" id="IPR046373">
    <property type="entry name" value="Acyl-CoA_Oxase/DH_mid-dom_sf"/>
</dbReference>
<dbReference type="Pfam" id="PF00441">
    <property type="entry name" value="Acyl-CoA_dh_1"/>
    <property type="match status" value="1"/>
</dbReference>
<feature type="domain" description="Acyl-CoA oxidase/dehydrogenase middle" evidence="10">
    <location>
        <begin position="127"/>
        <end position="222"/>
    </location>
</feature>
<dbReference type="InterPro" id="IPR006091">
    <property type="entry name" value="Acyl-CoA_Oxase/DH_mid-dom"/>
</dbReference>
<comment type="caution">
    <text evidence="12">The sequence shown here is derived from an EMBL/GenBank/DDBJ whole genome shotgun (WGS) entry which is preliminary data.</text>
</comment>
<evidence type="ECO:0000313" key="13">
    <source>
        <dbReference type="Proteomes" id="UP000305848"/>
    </source>
</evidence>
<organism evidence="12 13">
    <name type="scientific">Ilyomonas limi</name>
    <dbReference type="NCBI Taxonomy" id="2575867"/>
    <lineage>
        <taxon>Bacteria</taxon>
        <taxon>Pseudomonadati</taxon>
        <taxon>Bacteroidota</taxon>
        <taxon>Chitinophagia</taxon>
        <taxon>Chitinophagales</taxon>
        <taxon>Chitinophagaceae</taxon>
        <taxon>Ilyomonas</taxon>
    </lineage>
</organism>
<evidence type="ECO:0000259" key="11">
    <source>
        <dbReference type="Pfam" id="PF02771"/>
    </source>
</evidence>
<proteinExistence type="inferred from homology"/>
<evidence type="ECO:0000256" key="7">
    <source>
        <dbReference type="ARBA" id="ARBA00072305"/>
    </source>
</evidence>
<dbReference type="Pfam" id="PF02770">
    <property type="entry name" value="Acyl-CoA_dh_M"/>
    <property type="match status" value="1"/>
</dbReference>
<dbReference type="FunFam" id="1.20.140.10:FF:000004">
    <property type="entry name" value="Acyl-CoA dehydrogenase FadE25"/>
    <property type="match status" value="1"/>
</dbReference>
<evidence type="ECO:0000256" key="3">
    <source>
        <dbReference type="ARBA" id="ARBA00022630"/>
    </source>
</evidence>
<dbReference type="InterPro" id="IPR009100">
    <property type="entry name" value="AcylCoA_DH/oxidase_NM_dom_sf"/>
</dbReference>
<dbReference type="Gene3D" id="1.10.540.10">
    <property type="entry name" value="Acyl-CoA dehydrogenase/oxidase, N-terminal domain"/>
    <property type="match status" value="1"/>
</dbReference>
<comment type="cofactor">
    <cofactor evidence="1 8">
        <name>FAD</name>
        <dbReference type="ChEBI" id="CHEBI:57692"/>
    </cofactor>
</comment>
<dbReference type="InterPro" id="IPR006089">
    <property type="entry name" value="Acyl-CoA_DH_CS"/>
</dbReference>
<dbReference type="Gene3D" id="1.20.140.10">
    <property type="entry name" value="Butyryl-CoA Dehydrogenase, subunit A, domain 3"/>
    <property type="match status" value="1"/>
</dbReference>
<dbReference type="Proteomes" id="UP000305848">
    <property type="component" value="Unassembled WGS sequence"/>
</dbReference>
<protein>
    <recommendedName>
        <fullName evidence="7">Cyclohex-1-ene-1-carbonyl-CoA dehydrogenase</fullName>
        <ecNumber evidence="6">1.3.8.10</ecNumber>
    </recommendedName>
</protein>
<dbReference type="SUPFAM" id="SSF56645">
    <property type="entry name" value="Acyl-CoA dehydrogenase NM domain-like"/>
    <property type="match status" value="1"/>
</dbReference>
<dbReference type="InterPro" id="IPR009075">
    <property type="entry name" value="AcylCo_DH/oxidase_C"/>
</dbReference>
<dbReference type="Gene3D" id="2.40.110.10">
    <property type="entry name" value="Butyryl-CoA Dehydrogenase, subunit A, domain 2"/>
    <property type="match status" value="1"/>
</dbReference>
<dbReference type="SUPFAM" id="SSF47203">
    <property type="entry name" value="Acyl-CoA dehydrogenase C-terminal domain-like"/>
    <property type="match status" value="1"/>
</dbReference>